<evidence type="ECO:0000313" key="1">
    <source>
        <dbReference type="EMBL" id="GFY60661.1"/>
    </source>
</evidence>
<dbReference type="Proteomes" id="UP000886998">
    <property type="component" value="Unassembled WGS sequence"/>
</dbReference>
<protein>
    <submittedName>
        <fullName evidence="1">Uncharacterized protein</fullName>
    </submittedName>
</protein>
<dbReference type="AlphaFoldDB" id="A0A8X7C7M0"/>
<reference evidence="1" key="1">
    <citation type="submission" date="2020-08" db="EMBL/GenBank/DDBJ databases">
        <title>Multicomponent nature underlies the extraordinary mechanical properties of spider dragline silk.</title>
        <authorList>
            <person name="Kono N."/>
            <person name="Nakamura H."/>
            <person name="Mori M."/>
            <person name="Yoshida Y."/>
            <person name="Ohtoshi R."/>
            <person name="Malay A.D."/>
            <person name="Moran D.A.P."/>
            <person name="Tomita M."/>
            <person name="Numata K."/>
            <person name="Arakawa K."/>
        </authorList>
    </citation>
    <scope>NUCLEOTIDE SEQUENCE</scope>
</reference>
<sequence length="133" mass="15594">MLEGFQQEFKFLLLDRKTFTFPLFNWKVLLDIFSAMDGVSYSSPNGYLWVGLSQKYQQVFFTSKTKPAELRKSVPRRDISFWVWENYKNLVKTDLSSISTITWVVRASPVLWSVDHLLSSLIMWFPGRGVPYP</sequence>
<comment type="caution">
    <text evidence="1">The sequence shown here is derived from an EMBL/GenBank/DDBJ whole genome shotgun (WGS) entry which is preliminary data.</text>
</comment>
<proteinExistence type="predicted"/>
<name>A0A8X7C7M0_9ARAC</name>
<accession>A0A8X7C7M0</accession>
<gene>
    <name evidence="1" type="primary">NCL1_35582</name>
    <name evidence="1" type="ORF">TNIN_6591</name>
</gene>
<dbReference type="EMBL" id="BMAV01013235">
    <property type="protein sequence ID" value="GFY60661.1"/>
    <property type="molecule type" value="Genomic_DNA"/>
</dbReference>
<organism evidence="1 2">
    <name type="scientific">Trichonephila inaurata madagascariensis</name>
    <dbReference type="NCBI Taxonomy" id="2747483"/>
    <lineage>
        <taxon>Eukaryota</taxon>
        <taxon>Metazoa</taxon>
        <taxon>Ecdysozoa</taxon>
        <taxon>Arthropoda</taxon>
        <taxon>Chelicerata</taxon>
        <taxon>Arachnida</taxon>
        <taxon>Araneae</taxon>
        <taxon>Araneomorphae</taxon>
        <taxon>Entelegynae</taxon>
        <taxon>Araneoidea</taxon>
        <taxon>Nephilidae</taxon>
        <taxon>Trichonephila</taxon>
        <taxon>Trichonephila inaurata</taxon>
    </lineage>
</organism>
<keyword evidence="2" id="KW-1185">Reference proteome</keyword>
<evidence type="ECO:0000313" key="2">
    <source>
        <dbReference type="Proteomes" id="UP000886998"/>
    </source>
</evidence>